<organism evidence="6 7">
    <name type="scientific">Elsinoe australis</name>
    <dbReference type="NCBI Taxonomy" id="40998"/>
    <lineage>
        <taxon>Eukaryota</taxon>
        <taxon>Fungi</taxon>
        <taxon>Dikarya</taxon>
        <taxon>Ascomycota</taxon>
        <taxon>Pezizomycotina</taxon>
        <taxon>Dothideomycetes</taxon>
        <taxon>Dothideomycetidae</taxon>
        <taxon>Myriangiales</taxon>
        <taxon>Elsinoaceae</taxon>
        <taxon>Elsinoe</taxon>
    </lineage>
</organism>
<feature type="region of interest" description="Disordered" evidence="4">
    <location>
        <begin position="183"/>
        <end position="205"/>
    </location>
</feature>
<dbReference type="STRING" id="40998.A0A2P7Z0P0"/>
<dbReference type="SUPFAM" id="SSF56112">
    <property type="entry name" value="Protein kinase-like (PK-like)"/>
    <property type="match status" value="1"/>
</dbReference>
<dbReference type="GO" id="GO:0005524">
    <property type="term" value="F:ATP binding"/>
    <property type="evidence" value="ECO:0007669"/>
    <property type="project" value="UniProtKB-KW"/>
</dbReference>
<dbReference type="OrthoDB" id="5979581at2759"/>
<dbReference type="InterPro" id="IPR008271">
    <property type="entry name" value="Ser/Thr_kinase_AS"/>
</dbReference>
<dbReference type="InterPro" id="IPR000719">
    <property type="entry name" value="Prot_kinase_dom"/>
</dbReference>
<dbReference type="Proteomes" id="UP000243723">
    <property type="component" value="Unassembled WGS sequence"/>
</dbReference>
<dbReference type="EMBL" id="NHZQ01000342">
    <property type="protein sequence ID" value="PSK41789.1"/>
    <property type="molecule type" value="Genomic_DNA"/>
</dbReference>
<evidence type="ECO:0000313" key="7">
    <source>
        <dbReference type="Proteomes" id="UP000243723"/>
    </source>
</evidence>
<evidence type="ECO:0000256" key="1">
    <source>
        <dbReference type="ARBA" id="ARBA00008874"/>
    </source>
</evidence>
<keyword evidence="2" id="KW-0547">Nucleotide-binding</keyword>
<keyword evidence="3" id="KW-0067">ATP-binding</keyword>
<dbReference type="PANTHER" id="PTHR45832:SF22">
    <property type="entry name" value="SERINE_THREONINE-PROTEIN KINASE SAMKA-RELATED"/>
    <property type="match status" value="1"/>
</dbReference>
<reference evidence="6 7" key="1">
    <citation type="submission" date="2017-05" db="EMBL/GenBank/DDBJ databases">
        <title>Draft genome sequence of Elsinoe australis.</title>
        <authorList>
            <person name="Cheng Q."/>
        </authorList>
    </citation>
    <scope>NUCLEOTIDE SEQUENCE [LARGE SCALE GENOMIC DNA]</scope>
    <source>
        <strain evidence="6 7">NL1</strain>
    </source>
</reference>
<evidence type="ECO:0000256" key="4">
    <source>
        <dbReference type="SAM" id="MobiDB-lite"/>
    </source>
</evidence>
<feature type="domain" description="Protein kinase" evidence="5">
    <location>
        <begin position="1"/>
        <end position="197"/>
    </location>
</feature>
<protein>
    <recommendedName>
        <fullName evidence="5">Protein kinase domain-containing protein</fullName>
    </recommendedName>
</protein>
<name>A0A2P7Z0P0_9PEZI</name>
<dbReference type="InterPro" id="IPR051931">
    <property type="entry name" value="PAK3-like"/>
</dbReference>
<evidence type="ECO:0000256" key="3">
    <source>
        <dbReference type="ARBA" id="ARBA00022840"/>
    </source>
</evidence>
<gene>
    <name evidence="6" type="ORF">B9Z65_9175</name>
</gene>
<accession>A0A2P7Z0P0</accession>
<proteinExistence type="inferred from homology"/>
<evidence type="ECO:0000259" key="5">
    <source>
        <dbReference type="PROSITE" id="PS50011"/>
    </source>
</evidence>
<dbReference type="GO" id="GO:0004672">
    <property type="term" value="F:protein kinase activity"/>
    <property type="evidence" value="ECO:0007669"/>
    <property type="project" value="InterPro"/>
</dbReference>
<comment type="caution">
    <text evidence="6">The sequence shown here is derived from an EMBL/GenBank/DDBJ whole genome shotgun (WGS) entry which is preliminary data.</text>
</comment>
<dbReference type="Pfam" id="PF00069">
    <property type="entry name" value="Pkinase"/>
    <property type="match status" value="1"/>
</dbReference>
<dbReference type="SMART" id="SM00220">
    <property type="entry name" value="S_TKc"/>
    <property type="match status" value="1"/>
</dbReference>
<sequence>MVESRKQKLTRSEIKYVAKTVLEALTVLHNGGYVHTDIKPDNVLVDYGQAKREGYTVGAPIWRSPELLLGLPWDTSADIWSFSTMIISLIYGDDWHMFDPSNDGVSFDDDEFEFAILKRHHQFLGPFPITYSEIADRDAIALIIHAMDSIPAEKRKPFHLITEREMTKEDNMFLQRIMKLDPRQRPTAKEISEDPWFSDKLGSGR</sequence>
<dbReference type="PROSITE" id="PS50011">
    <property type="entry name" value="PROTEIN_KINASE_DOM"/>
    <property type="match status" value="1"/>
</dbReference>
<comment type="similarity">
    <text evidence="1">Belongs to the protein kinase superfamily. STE Ser/Thr protein kinase family. STE20 subfamily.</text>
</comment>
<evidence type="ECO:0000313" key="6">
    <source>
        <dbReference type="EMBL" id="PSK41789.1"/>
    </source>
</evidence>
<feature type="compositionally biased region" description="Basic and acidic residues" evidence="4">
    <location>
        <begin position="183"/>
        <end position="192"/>
    </location>
</feature>
<keyword evidence="7" id="KW-1185">Reference proteome</keyword>
<evidence type="ECO:0000256" key="2">
    <source>
        <dbReference type="ARBA" id="ARBA00022741"/>
    </source>
</evidence>
<dbReference type="PANTHER" id="PTHR45832">
    <property type="entry name" value="SERINE/THREONINE-PROTEIN KINASE SAMKA-RELATED-RELATED"/>
    <property type="match status" value="1"/>
</dbReference>
<dbReference type="AlphaFoldDB" id="A0A2P7Z0P0"/>
<dbReference type="Gene3D" id="1.10.510.10">
    <property type="entry name" value="Transferase(Phosphotransferase) domain 1"/>
    <property type="match status" value="1"/>
</dbReference>
<dbReference type="InterPro" id="IPR011009">
    <property type="entry name" value="Kinase-like_dom_sf"/>
</dbReference>
<dbReference type="PROSITE" id="PS00108">
    <property type="entry name" value="PROTEIN_KINASE_ST"/>
    <property type="match status" value="1"/>
</dbReference>